<evidence type="ECO:0000313" key="8">
    <source>
        <dbReference type="EMBL" id="SHM81979.1"/>
    </source>
</evidence>
<feature type="domain" description="RagB/SusD" evidence="6">
    <location>
        <begin position="325"/>
        <end position="641"/>
    </location>
</feature>
<evidence type="ECO:0000259" key="6">
    <source>
        <dbReference type="Pfam" id="PF07980"/>
    </source>
</evidence>
<keyword evidence="3" id="KW-0732">Signal</keyword>
<dbReference type="Pfam" id="PF14322">
    <property type="entry name" value="SusD-like_3"/>
    <property type="match status" value="1"/>
</dbReference>
<dbReference type="EMBL" id="FRBL01000011">
    <property type="protein sequence ID" value="SHM81979.1"/>
    <property type="molecule type" value="Genomic_DNA"/>
</dbReference>
<dbReference type="Proteomes" id="UP000184420">
    <property type="component" value="Unassembled WGS sequence"/>
</dbReference>
<dbReference type="GO" id="GO:0009279">
    <property type="term" value="C:cell outer membrane"/>
    <property type="evidence" value="ECO:0007669"/>
    <property type="project" value="UniProtKB-SubCell"/>
</dbReference>
<comment type="subcellular location">
    <subcellularLocation>
        <location evidence="1">Cell outer membrane</location>
    </subcellularLocation>
</comment>
<sequence>MKLTKYILYMLLSGMITGALSSCKKYLDVIPDNMATIESAFSMRKEAEKYLFTCYSYLPSHGTINGNVGMSAGDEWSLIYPFVSGASQPSGFNIAVGQQSASDPMVNFWDGAWGAKSMYQAIRDCNIFLENIRRVPDMDASEKARWAAEVKFLKAYYHFYLLRLYGPIPLVKVNLPMDATIDQIRVYRDPIDSCFNYIVQLLDEAKPDLPEIIANLAAEQGRITQPICLAMKAKILVYAASPLFNGNPDYNGFTDNRNVALFPAQKDDSKWARAAAACQEAIDMCHSQGMKLYTFTQSVAAYYLSPQQYTEMSIRNAICDRWNSEQIWANPNSMVNDLQTNSIPRGLDPAFLDNTSPRGQLAPPLKIVETFYSKNGVPISEDKTYPYSTRYNLRTAVNEEKTDFEVGYVTATVNYDREPRFYANLGFDGGKWYGQGKYDEKAAILSVKSKKGQAASQQVQFAYSTTGYWIKKYVHYQDVIGTSSTLTIQQYPWPEFRLADLYLLAAEAYNEANGPTGEALQYINLVRARAGIPTVENAWTNFGINPGKFTTKEGLRSIIHQERYIELAFEGQRFYDMRRWKEAPALMNAPMTGWDIQQSTAEAYYKVRPILYQTFSLKDYFWPIKVSNMTVNRNLVQNPGW</sequence>
<organism evidence="8 9">
    <name type="scientific">Chitinophaga jiangningensis</name>
    <dbReference type="NCBI Taxonomy" id="1419482"/>
    <lineage>
        <taxon>Bacteria</taxon>
        <taxon>Pseudomonadati</taxon>
        <taxon>Bacteroidota</taxon>
        <taxon>Chitinophagia</taxon>
        <taxon>Chitinophagales</taxon>
        <taxon>Chitinophagaceae</taxon>
        <taxon>Chitinophaga</taxon>
    </lineage>
</organism>
<dbReference type="PROSITE" id="PS51257">
    <property type="entry name" value="PROKAR_LIPOPROTEIN"/>
    <property type="match status" value="1"/>
</dbReference>
<dbReference type="InterPro" id="IPR033985">
    <property type="entry name" value="SusD-like_N"/>
</dbReference>
<evidence type="ECO:0000256" key="3">
    <source>
        <dbReference type="ARBA" id="ARBA00022729"/>
    </source>
</evidence>
<dbReference type="InterPro" id="IPR012944">
    <property type="entry name" value="SusD_RagB_dom"/>
</dbReference>
<dbReference type="Gene3D" id="1.25.40.390">
    <property type="match status" value="1"/>
</dbReference>
<keyword evidence="9" id="KW-1185">Reference proteome</keyword>
<evidence type="ECO:0000256" key="5">
    <source>
        <dbReference type="ARBA" id="ARBA00023237"/>
    </source>
</evidence>
<evidence type="ECO:0000256" key="4">
    <source>
        <dbReference type="ARBA" id="ARBA00023136"/>
    </source>
</evidence>
<keyword evidence="4" id="KW-0472">Membrane</keyword>
<name>A0A1M7LUI4_9BACT</name>
<accession>A0A1M7LUI4</accession>
<evidence type="ECO:0000256" key="1">
    <source>
        <dbReference type="ARBA" id="ARBA00004442"/>
    </source>
</evidence>
<feature type="domain" description="SusD-like N-terminal" evidence="7">
    <location>
        <begin position="26"/>
        <end position="225"/>
    </location>
</feature>
<reference evidence="8 9" key="1">
    <citation type="submission" date="2016-11" db="EMBL/GenBank/DDBJ databases">
        <authorList>
            <person name="Jaros S."/>
            <person name="Januszkiewicz K."/>
            <person name="Wedrychowicz H."/>
        </authorList>
    </citation>
    <scope>NUCLEOTIDE SEQUENCE [LARGE SCALE GENOMIC DNA]</scope>
    <source>
        <strain evidence="8 9">DSM 27406</strain>
    </source>
</reference>
<evidence type="ECO:0000259" key="7">
    <source>
        <dbReference type="Pfam" id="PF14322"/>
    </source>
</evidence>
<evidence type="ECO:0000313" key="9">
    <source>
        <dbReference type="Proteomes" id="UP000184420"/>
    </source>
</evidence>
<dbReference type="STRING" id="1419482.SAMN05444266_111156"/>
<dbReference type="RefSeq" id="WP_073086818.1">
    <property type="nucleotide sequence ID" value="NZ_FRBL01000011.1"/>
</dbReference>
<protein>
    <submittedName>
        <fullName evidence="8">Starch-binding associating with outer membrane</fullName>
    </submittedName>
</protein>
<dbReference type="InterPro" id="IPR011990">
    <property type="entry name" value="TPR-like_helical_dom_sf"/>
</dbReference>
<keyword evidence="5" id="KW-0998">Cell outer membrane</keyword>
<proteinExistence type="inferred from homology"/>
<gene>
    <name evidence="8" type="ORF">SAMN05444266_111156</name>
</gene>
<dbReference type="SUPFAM" id="SSF48452">
    <property type="entry name" value="TPR-like"/>
    <property type="match status" value="1"/>
</dbReference>
<dbReference type="AlphaFoldDB" id="A0A1M7LUI4"/>
<comment type="similarity">
    <text evidence="2">Belongs to the SusD family.</text>
</comment>
<evidence type="ECO:0000256" key="2">
    <source>
        <dbReference type="ARBA" id="ARBA00006275"/>
    </source>
</evidence>
<dbReference type="Pfam" id="PF07980">
    <property type="entry name" value="SusD_RagB"/>
    <property type="match status" value="1"/>
</dbReference>